<reference evidence="1" key="1">
    <citation type="submission" date="2022-07" db="EMBL/GenBank/DDBJ databases">
        <title>Phylogenomic reconstructions and comparative analyses of Kickxellomycotina fungi.</title>
        <authorList>
            <person name="Reynolds N.K."/>
            <person name="Stajich J.E."/>
            <person name="Barry K."/>
            <person name="Grigoriev I.V."/>
            <person name="Crous P."/>
            <person name="Smith M.E."/>
        </authorList>
    </citation>
    <scope>NUCLEOTIDE SEQUENCE</scope>
    <source>
        <strain evidence="1">NRRL 5244</strain>
    </source>
</reference>
<organism evidence="1 2">
    <name type="scientific">Linderina macrospora</name>
    <dbReference type="NCBI Taxonomy" id="4868"/>
    <lineage>
        <taxon>Eukaryota</taxon>
        <taxon>Fungi</taxon>
        <taxon>Fungi incertae sedis</taxon>
        <taxon>Zoopagomycota</taxon>
        <taxon>Kickxellomycotina</taxon>
        <taxon>Kickxellomycetes</taxon>
        <taxon>Kickxellales</taxon>
        <taxon>Kickxellaceae</taxon>
        <taxon>Linderina</taxon>
    </lineage>
</organism>
<comment type="caution">
    <text evidence="1">The sequence shown here is derived from an EMBL/GenBank/DDBJ whole genome shotgun (WGS) entry which is preliminary data.</text>
</comment>
<keyword evidence="2" id="KW-1185">Reference proteome</keyword>
<dbReference type="Proteomes" id="UP001150603">
    <property type="component" value="Unassembled WGS sequence"/>
</dbReference>
<proteinExistence type="predicted"/>
<accession>A0ACC1J9Q3</accession>
<protein>
    <submittedName>
        <fullName evidence="1">Uncharacterized protein</fullName>
    </submittedName>
</protein>
<evidence type="ECO:0000313" key="2">
    <source>
        <dbReference type="Proteomes" id="UP001150603"/>
    </source>
</evidence>
<gene>
    <name evidence="1" type="ORF">FBU59_003072</name>
</gene>
<sequence>MRQAHSNQISEYQEQLVDLELINQELNNEVEHLSARVEAQETSHRLAGIEMRDKLDQERARVDREISEVKQMHATKCNELGSQVSMLLRRAERYRERLVAEGVSEKDLLELANDHGSNGRDSLEDLQITDQDFIETHYVETRESRQEADYFKQLMDFERSMENTTLALGFELKRTQAKYLQQAADFIREQMAKLQTENRAESRLSATAAAARPESRIAAVSTSVSPPAAPTSLPVHEETPTEEDGGGMVEGAESAVAEDDTEPPSDGYASPVRSLVASLSEFSEQRHFESPTPLSMRQKSLDDSAHRRIASTQLLASSQRSTVSPTADPRDSAQAPLAGAYVGSRQRSFTTMATAMPSRAATLSSAFTRISTVSSLSPSSRGVAGSEGRQSGLARLVTSVSERPSVDSDMSIGSARIVGGSARSPRSPLTDIADKFFESSPTTVTPTRQRVDLFGTFAARSTSYNTWQVPGSRRTNDPSMPETPTKSGTVHWPPSSPRRTGSRPGSVVIDSQALTTEELLESLKLPVMGAGNALSAPGRNGTPPPSIGRSGSPFTASVGRSASPFAGSLGRGSVPINLASSESARQPLHSRMASMTAPVVGESLESDVTLAESKPVGAFDASMFEKGGINLGLDAKLAATIGHGHSRNQRQRRGQRRRSKSVGHWNH</sequence>
<dbReference type="EMBL" id="JANBPW010001856">
    <property type="protein sequence ID" value="KAJ1942866.1"/>
    <property type="molecule type" value="Genomic_DNA"/>
</dbReference>
<name>A0ACC1J9Q3_9FUNG</name>
<evidence type="ECO:0000313" key="1">
    <source>
        <dbReference type="EMBL" id="KAJ1942866.1"/>
    </source>
</evidence>